<dbReference type="Pfam" id="PF00651">
    <property type="entry name" value="BTB"/>
    <property type="match status" value="1"/>
</dbReference>
<comment type="caution">
    <text evidence="2">The sequence shown here is derived from an EMBL/GenBank/DDBJ whole genome shotgun (WGS) entry which is preliminary data.</text>
</comment>
<dbReference type="STRING" id="158441.A0A226EZ88"/>
<dbReference type="CDD" id="cd18186">
    <property type="entry name" value="BTB_POZ_ZBTB_KLHL-like"/>
    <property type="match status" value="1"/>
</dbReference>
<organism evidence="2 3">
    <name type="scientific">Folsomia candida</name>
    <name type="common">Springtail</name>
    <dbReference type="NCBI Taxonomy" id="158441"/>
    <lineage>
        <taxon>Eukaryota</taxon>
        <taxon>Metazoa</taxon>
        <taxon>Ecdysozoa</taxon>
        <taxon>Arthropoda</taxon>
        <taxon>Hexapoda</taxon>
        <taxon>Collembola</taxon>
        <taxon>Entomobryomorpha</taxon>
        <taxon>Isotomoidea</taxon>
        <taxon>Isotomidae</taxon>
        <taxon>Proisotominae</taxon>
        <taxon>Folsomia</taxon>
    </lineage>
</organism>
<dbReference type="PANTHER" id="PTHR45774">
    <property type="entry name" value="BTB/POZ DOMAIN-CONTAINING"/>
    <property type="match status" value="1"/>
</dbReference>
<dbReference type="PANTHER" id="PTHR45774:SF3">
    <property type="entry name" value="BTB (POZ) DOMAIN-CONTAINING 2B-RELATED"/>
    <property type="match status" value="1"/>
</dbReference>
<dbReference type="InterPro" id="IPR000210">
    <property type="entry name" value="BTB/POZ_dom"/>
</dbReference>
<dbReference type="Gene3D" id="3.30.710.10">
    <property type="entry name" value="Potassium Channel Kv1.1, Chain A"/>
    <property type="match status" value="1"/>
</dbReference>
<feature type="domain" description="BTB" evidence="1">
    <location>
        <begin position="4"/>
        <end position="78"/>
    </location>
</feature>
<dbReference type="Pfam" id="PF07707">
    <property type="entry name" value="BACK"/>
    <property type="match status" value="1"/>
</dbReference>
<evidence type="ECO:0000313" key="3">
    <source>
        <dbReference type="Proteomes" id="UP000198287"/>
    </source>
</evidence>
<dbReference type="PROSITE" id="PS50097">
    <property type="entry name" value="BTB"/>
    <property type="match status" value="1"/>
</dbReference>
<dbReference type="Proteomes" id="UP000198287">
    <property type="component" value="Unassembled WGS sequence"/>
</dbReference>
<dbReference type="InterPro" id="IPR011705">
    <property type="entry name" value="BACK"/>
</dbReference>
<dbReference type="SUPFAM" id="SSF54695">
    <property type="entry name" value="POZ domain"/>
    <property type="match status" value="1"/>
</dbReference>
<accession>A0A226EZ88</accession>
<dbReference type="Gene3D" id="1.25.40.420">
    <property type="match status" value="1"/>
</dbReference>
<dbReference type="OrthoDB" id="45365at2759"/>
<evidence type="ECO:0000259" key="1">
    <source>
        <dbReference type="PROSITE" id="PS50097"/>
    </source>
</evidence>
<keyword evidence="3" id="KW-1185">Reference proteome</keyword>
<evidence type="ECO:0000313" key="2">
    <source>
        <dbReference type="EMBL" id="OXA62171.1"/>
    </source>
</evidence>
<dbReference type="InterPro" id="IPR011333">
    <property type="entry name" value="SKP1/BTB/POZ_sf"/>
</dbReference>
<proteinExistence type="predicted"/>
<gene>
    <name evidence="2" type="ORF">Fcan01_00793</name>
</gene>
<sequence>MSHYDLTVFVGTERTPFNLHKSILVEKSPWLKNLIDNGDVEVGEDGQTKTVLHLPNHSVGAFSILIKFLHTGEFAQTENYKQALEVMDMSCTYHAFDLLFPIADQLMSQIEQVDAIACLEISRRVSYMYVGKRSFECFLRKIRSEWTSGKCLTWDFNQVKDVLSQDCLEIREIDLFKAILIWTNHPNNIAHKSKQLPELVSLIRFSSMRRELFEQEVVPSNILSDCDVDQVFIIFDKQRLRTSKDITLRGVIINAIELLDEFMKTLSGSVLFELSIATENGDIVVAGSLSYGMCSNAFPGIPLDPHVELKSGRLYQFSLTCKPNQQSGQTPVEFGLYIREQEPPTLSDSYEVDLGLGVTGTMTHFPVQPSSEGNKVLQNSSWIRNLLFGPVLKEIEPCVIT</sequence>
<dbReference type="EMBL" id="LNIX01000001">
    <property type="protein sequence ID" value="OXA62171.1"/>
    <property type="molecule type" value="Genomic_DNA"/>
</dbReference>
<protein>
    <submittedName>
        <fullName evidence="2">Kelch-like protein 10</fullName>
    </submittedName>
</protein>
<reference evidence="2 3" key="1">
    <citation type="submission" date="2015-12" db="EMBL/GenBank/DDBJ databases">
        <title>The genome of Folsomia candida.</title>
        <authorList>
            <person name="Faddeeva A."/>
            <person name="Derks M.F."/>
            <person name="Anvar Y."/>
            <person name="Smit S."/>
            <person name="Van Straalen N."/>
            <person name="Roelofs D."/>
        </authorList>
    </citation>
    <scope>NUCLEOTIDE SEQUENCE [LARGE SCALE GENOMIC DNA]</scope>
    <source>
        <strain evidence="2 3">VU population</strain>
        <tissue evidence="2">Whole body</tissue>
    </source>
</reference>
<dbReference type="AlphaFoldDB" id="A0A226EZ88"/>
<name>A0A226EZ88_FOLCA</name>